<comment type="caution">
    <text evidence="1">The sequence shown here is derived from an EMBL/GenBank/DDBJ whole genome shotgun (WGS) entry which is preliminary data.</text>
</comment>
<accession>A0A9P6NNE3</accession>
<dbReference type="AlphaFoldDB" id="A0A9P6NNE3"/>
<proteinExistence type="predicted"/>
<evidence type="ECO:0000313" key="1">
    <source>
        <dbReference type="EMBL" id="KAG0148737.1"/>
    </source>
</evidence>
<dbReference type="EMBL" id="MU167234">
    <property type="protein sequence ID" value="KAG0148737.1"/>
    <property type="molecule type" value="Genomic_DNA"/>
</dbReference>
<organism evidence="1 2">
    <name type="scientific">Cronartium quercuum f. sp. fusiforme G11</name>
    <dbReference type="NCBI Taxonomy" id="708437"/>
    <lineage>
        <taxon>Eukaryota</taxon>
        <taxon>Fungi</taxon>
        <taxon>Dikarya</taxon>
        <taxon>Basidiomycota</taxon>
        <taxon>Pucciniomycotina</taxon>
        <taxon>Pucciniomycetes</taxon>
        <taxon>Pucciniales</taxon>
        <taxon>Coleosporiaceae</taxon>
        <taxon>Cronartium</taxon>
    </lineage>
</organism>
<sequence length="101" mass="11048">MSCAITRHPSPALNIAIYLVNKVIWLKESSFNEARSASGQPTWSTSAQPRTLELHFKALSSASDSPKLPSHIWRAGGDFPLSTQQVPWDCKGIVIISVNNS</sequence>
<dbReference type="Proteomes" id="UP000886653">
    <property type="component" value="Unassembled WGS sequence"/>
</dbReference>
<gene>
    <name evidence="1" type="ORF">CROQUDRAFT_90010</name>
</gene>
<protein>
    <submittedName>
        <fullName evidence="1">Uncharacterized protein</fullName>
    </submittedName>
</protein>
<name>A0A9P6NNE3_9BASI</name>
<keyword evidence="2" id="KW-1185">Reference proteome</keyword>
<evidence type="ECO:0000313" key="2">
    <source>
        <dbReference type="Proteomes" id="UP000886653"/>
    </source>
</evidence>
<reference evidence="1" key="1">
    <citation type="submission" date="2013-11" db="EMBL/GenBank/DDBJ databases">
        <title>Genome sequence of the fusiform rust pathogen reveals effectors for host alternation and coevolution with pine.</title>
        <authorList>
            <consortium name="DOE Joint Genome Institute"/>
            <person name="Smith K."/>
            <person name="Pendleton A."/>
            <person name="Kubisiak T."/>
            <person name="Anderson C."/>
            <person name="Salamov A."/>
            <person name="Aerts A."/>
            <person name="Riley R."/>
            <person name="Clum A."/>
            <person name="Lindquist E."/>
            <person name="Ence D."/>
            <person name="Campbell M."/>
            <person name="Kronenberg Z."/>
            <person name="Feau N."/>
            <person name="Dhillon B."/>
            <person name="Hamelin R."/>
            <person name="Burleigh J."/>
            <person name="Smith J."/>
            <person name="Yandell M."/>
            <person name="Nelson C."/>
            <person name="Grigoriev I."/>
            <person name="Davis J."/>
        </authorList>
    </citation>
    <scope>NUCLEOTIDE SEQUENCE</scope>
    <source>
        <strain evidence="1">G11</strain>
    </source>
</reference>